<sequence>MRLTMLSSDRVYESTRLPAESQGPVSMYCGLLGPLRIGADEAGDPVRLAPKIRTVLAMLCLHPEQVVPAPALMRELWSDHPPASGLRTLQTYVLNIRKLLSQVADREPARVAQDMLVTRAGGYSLQSAGMRLDWLEFIQLADQGRTKLRGGDGRTGIRLLEKALRLWHGSALSDVPAGSVLESRRLHLEESRLDAVEALVEARIEAGLHQKVIAELASLTNEHPYHEGLHAQYMRVLALNGRRARALEVFTRLRARLVDDIGIEPGYPLQQLQLKILNSHTPQTFTPSAAS</sequence>
<dbReference type="InterPro" id="IPR001867">
    <property type="entry name" value="OmpR/PhoB-type_DNA-bd"/>
</dbReference>
<dbReference type="EMBL" id="CP022433">
    <property type="protein sequence ID" value="ASN27603.1"/>
    <property type="molecule type" value="Genomic_DNA"/>
</dbReference>
<comment type="similarity">
    <text evidence="1">Belongs to the AfsR/DnrI/RedD regulatory family.</text>
</comment>
<dbReference type="PROSITE" id="PS51755">
    <property type="entry name" value="OMPR_PHOB"/>
    <property type="match status" value="1"/>
</dbReference>
<dbReference type="Proteomes" id="UP000031501">
    <property type="component" value="Chromosome"/>
</dbReference>
<dbReference type="InterPro" id="IPR016032">
    <property type="entry name" value="Sig_transdc_resp-reg_C-effctor"/>
</dbReference>
<dbReference type="STRING" id="1355015.LK06_029045"/>
<keyword evidence="3" id="KW-0805">Transcription regulation</keyword>
<evidence type="ECO:0000256" key="3">
    <source>
        <dbReference type="ARBA" id="ARBA00023015"/>
    </source>
</evidence>
<dbReference type="SMART" id="SM01043">
    <property type="entry name" value="BTAD"/>
    <property type="match status" value="1"/>
</dbReference>
<dbReference type="OrthoDB" id="4336084at2"/>
<dbReference type="PANTHER" id="PTHR35807">
    <property type="entry name" value="TRANSCRIPTIONAL REGULATOR REDD-RELATED"/>
    <property type="match status" value="1"/>
</dbReference>
<dbReference type="GO" id="GO:0006355">
    <property type="term" value="P:regulation of DNA-templated transcription"/>
    <property type="evidence" value="ECO:0007669"/>
    <property type="project" value="InterPro"/>
</dbReference>
<evidence type="ECO:0000313" key="8">
    <source>
        <dbReference type="EMBL" id="ASN27603.1"/>
    </source>
</evidence>
<organism evidence="8 9">
    <name type="scientific">Streptomyces pluripotens</name>
    <dbReference type="NCBI Taxonomy" id="1355015"/>
    <lineage>
        <taxon>Bacteria</taxon>
        <taxon>Bacillati</taxon>
        <taxon>Actinomycetota</taxon>
        <taxon>Actinomycetes</taxon>
        <taxon>Kitasatosporales</taxon>
        <taxon>Streptomycetaceae</taxon>
        <taxon>Streptomyces</taxon>
    </lineage>
</organism>
<dbReference type="InterPro" id="IPR011990">
    <property type="entry name" value="TPR-like_helical_dom_sf"/>
</dbReference>
<dbReference type="CDD" id="cd15831">
    <property type="entry name" value="BTAD"/>
    <property type="match status" value="1"/>
</dbReference>
<dbReference type="InterPro" id="IPR036388">
    <property type="entry name" value="WH-like_DNA-bd_sf"/>
</dbReference>
<evidence type="ECO:0000259" key="7">
    <source>
        <dbReference type="PROSITE" id="PS51755"/>
    </source>
</evidence>
<dbReference type="SUPFAM" id="SSF48452">
    <property type="entry name" value="TPR-like"/>
    <property type="match status" value="1"/>
</dbReference>
<keyword evidence="5" id="KW-0804">Transcription</keyword>
<evidence type="ECO:0000256" key="5">
    <source>
        <dbReference type="ARBA" id="ARBA00023163"/>
    </source>
</evidence>
<evidence type="ECO:0000256" key="6">
    <source>
        <dbReference type="PROSITE-ProRule" id="PRU01091"/>
    </source>
</evidence>
<dbReference type="PANTHER" id="PTHR35807:SF1">
    <property type="entry name" value="TRANSCRIPTIONAL REGULATOR REDD"/>
    <property type="match status" value="1"/>
</dbReference>
<dbReference type="GO" id="GO:0000160">
    <property type="term" value="P:phosphorelay signal transduction system"/>
    <property type="evidence" value="ECO:0007669"/>
    <property type="project" value="UniProtKB-KW"/>
</dbReference>
<keyword evidence="2" id="KW-0902">Two-component regulatory system</keyword>
<dbReference type="Pfam" id="PF03704">
    <property type="entry name" value="BTAD"/>
    <property type="match status" value="1"/>
</dbReference>
<dbReference type="Pfam" id="PF00486">
    <property type="entry name" value="Trans_reg_C"/>
    <property type="match status" value="1"/>
</dbReference>
<evidence type="ECO:0000256" key="2">
    <source>
        <dbReference type="ARBA" id="ARBA00023012"/>
    </source>
</evidence>
<keyword evidence="4 6" id="KW-0238">DNA-binding</keyword>
<reference evidence="8 9" key="1">
    <citation type="submission" date="2017-07" db="EMBL/GenBank/DDBJ databases">
        <title>Genome sequence of Streptomyces pluripotens MUSC 137T.</title>
        <authorList>
            <person name="Ser H.-L."/>
            <person name="Lee L.-H."/>
        </authorList>
    </citation>
    <scope>NUCLEOTIDE SEQUENCE [LARGE SCALE GENOMIC DNA]</scope>
    <source>
        <strain evidence="8 9">MUSC 137</strain>
    </source>
</reference>
<proteinExistence type="inferred from homology"/>
<evidence type="ECO:0000313" key="9">
    <source>
        <dbReference type="Proteomes" id="UP000031501"/>
    </source>
</evidence>
<dbReference type="RefSeq" id="WP_052269714.1">
    <property type="nucleotide sequence ID" value="NZ_CP021080.1"/>
</dbReference>
<keyword evidence="9" id="KW-1185">Reference proteome</keyword>
<dbReference type="AlphaFoldDB" id="A0A221P5N3"/>
<dbReference type="SUPFAM" id="SSF46894">
    <property type="entry name" value="C-terminal effector domain of the bipartite response regulators"/>
    <property type="match status" value="1"/>
</dbReference>
<gene>
    <name evidence="8" type="ORF">LK07_30215</name>
</gene>
<dbReference type="Gene3D" id="1.10.10.10">
    <property type="entry name" value="Winged helix-like DNA-binding domain superfamily/Winged helix DNA-binding domain"/>
    <property type="match status" value="1"/>
</dbReference>
<dbReference type="SMART" id="SM00862">
    <property type="entry name" value="Trans_reg_C"/>
    <property type="match status" value="1"/>
</dbReference>
<evidence type="ECO:0000256" key="4">
    <source>
        <dbReference type="ARBA" id="ARBA00023125"/>
    </source>
</evidence>
<dbReference type="GO" id="GO:0003677">
    <property type="term" value="F:DNA binding"/>
    <property type="evidence" value="ECO:0007669"/>
    <property type="project" value="UniProtKB-UniRule"/>
</dbReference>
<dbReference type="InterPro" id="IPR005158">
    <property type="entry name" value="BTAD"/>
</dbReference>
<accession>A0A221P5N3</accession>
<dbReference type="Gene3D" id="1.25.40.10">
    <property type="entry name" value="Tetratricopeptide repeat domain"/>
    <property type="match status" value="1"/>
</dbReference>
<feature type="DNA-binding region" description="OmpR/PhoB-type" evidence="6">
    <location>
        <begin position="17"/>
        <end position="127"/>
    </location>
</feature>
<protein>
    <submittedName>
        <fullName evidence="8">Transcriptional regulator</fullName>
    </submittedName>
</protein>
<name>A0A221P5N3_9ACTN</name>
<evidence type="ECO:0000256" key="1">
    <source>
        <dbReference type="ARBA" id="ARBA00005820"/>
    </source>
</evidence>
<dbReference type="InterPro" id="IPR051677">
    <property type="entry name" value="AfsR-DnrI-RedD_regulator"/>
</dbReference>
<feature type="domain" description="OmpR/PhoB-type" evidence="7">
    <location>
        <begin position="17"/>
        <end position="127"/>
    </location>
</feature>